<dbReference type="Proteomes" id="UP000520592">
    <property type="component" value="Unassembled WGS sequence"/>
</dbReference>
<keyword evidence="2" id="KW-0732">Signal</keyword>
<reference evidence="3 4" key="1">
    <citation type="submission" date="2020-04" db="EMBL/GenBank/DDBJ databases">
        <title>Molecular characterization of pseudomonads from Agaricus bisporus reveal novel blotch 2 pathogens in Western Europe.</title>
        <authorList>
            <person name="Taparia T."/>
            <person name="Krijger M."/>
            <person name="Haynes E."/>
            <person name="Elpinstone J.G."/>
            <person name="Noble R."/>
            <person name="Van Der Wolf J."/>
        </authorList>
    </citation>
    <scope>NUCLEOTIDE SEQUENCE [LARGE SCALE GENOMIC DNA]</scope>
    <source>
        <strain evidence="3 4">IPO3737</strain>
    </source>
</reference>
<proteinExistence type="predicted"/>
<feature type="compositionally biased region" description="Low complexity" evidence="1">
    <location>
        <begin position="33"/>
        <end position="61"/>
    </location>
</feature>
<feature type="region of interest" description="Disordered" evidence="1">
    <location>
        <begin position="33"/>
        <end position="90"/>
    </location>
</feature>
<evidence type="ECO:0000256" key="1">
    <source>
        <dbReference type="SAM" id="MobiDB-lite"/>
    </source>
</evidence>
<gene>
    <name evidence="3" type="ORF">HX876_04805</name>
</gene>
<evidence type="ECO:0008006" key="5">
    <source>
        <dbReference type="Google" id="ProtNLM"/>
    </source>
</evidence>
<accession>A0A7Y7YAU3</accession>
<evidence type="ECO:0000256" key="2">
    <source>
        <dbReference type="SAM" id="SignalP"/>
    </source>
</evidence>
<dbReference type="EMBL" id="JACAQD010000006">
    <property type="protein sequence ID" value="NWC31695.1"/>
    <property type="molecule type" value="Genomic_DNA"/>
</dbReference>
<evidence type="ECO:0000313" key="4">
    <source>
        <dbReference type="Proteomes" id="UP000520592"/>
    </source>
</evidence>
<name>A0A7Y7YAU3_9PSED</name>
<dbReference type="RefSeq" id="WP_177057471.1">
    <property type="nucleotide sequence ID" value="NZ_JACAPB010000003.1"/>
</dbReference>
<feature type="signal peptide" evidence="2">
    <location>
        <begin position="1"/>
        <end position="28"/>
    </location>
</feature>
<evidence type="ECO:0000313" key="3">
    <source>
        <dbReference type="EMBL" id="NWC31695.1"/>
    </source>
</evidence>
<comment type="caution">
    <text evidence="3">The sequence shown here is derived from an EMBL/GenBank/DDBJ whole genome shotgun (WGS) entry which is preliminary data.</text>
</comment>
<feature type="compositionally biased region" description="Basic residues" evidence="1">
    <location>
        <begin position="62"/>
        <end position="74"/>
    </location>
</feature>
<dbReference type="AlphaFoldDB" id="A0A7Y7YAU3"/>
<sequence length="171" mass="18143">MNATFPARLLLIALLTSLSAGGSAMVQAQEVSSARSSTATGASTAAKSTGTVRKAAAPQKKSAPKKAAPVKRRAPVASKSKPASEVVKTRLPPAKLDLSLPQDLVNKMQPVGTVPLSKSRPLLPQMFGEKPPGQTPFQLNGRLLSNEMDLQLRNESRREVEGAALDFEFKQ</sequence>
<organism evidence="3 4">
    <name type="scientific">Pseudomonas gingeri</name>
    <dbReference type="NCBI Taxonomy" id="117681"/>
    <lineage>
        <taxon>Bacteria</taxon>
        <taxon>Pseudomonadati</taxon>
        <taxon>Pseudomonadota</taxon>
        <taxon>Gammaproteobacteria</taxon>
        <taxon>Pseudomonadales</taxon>
        <taxon>Pseudomonadaceae</taxon>
        <taxon>Pseudomonas</taxon>
    </lineage>
</organism>
<protein>
    <recommendedName>
        <fullName evidence="5">Translation initiation factor 2</fullName>
    </recommendedName>
</protein>
<feature type="chain" id="PRO_5031542146" description="Translation initiation factor 2" evidence="2">
    <location>
        <begin position="29"/>
        <end position="171"/>
    </location>
</feature>